<evidence type="ECO:0000313" key="4">
    <source>
        <dbReference type="Proteomes" id="UP000540490"/>
    </source>
</evidence>
<dbReference type="AlphaFoldDB" id="A0A7W4IKI0"/>
<organism evidence="2 5">
    <name type="scientific">Gluconacetobacter dulcium</name>
    <dbReference type="NCBI Taxonomy" id="2729096"/>
    <lineage>
        <taxon>Bacteria</taxon>
        <taxon>Pseudomonadati</taxon>
        <taxon>Pseudomonadota</taxon>
        <taxon>Alphaproteobacteria</taxon>
        <taxon>Acetobacterales</taxon>
        <taxon>Acetobacteraceae</taxon>
        <taxon>Gluconacetobacter</taxon>
    </lineage>
</organism>
<feature type="region of interest" description="Disordered" evidence="1">
    <location>
        <begin position="104"/>
        <end position="157"/>
    </location>
</feature>
<evidence type="ECO:0000313" key="5">
    <source>
        <dbReference type="Proteomes" id="UP000561077"/>
    </source>
</evidence>
<gene>
    <name evidence="3" type="ORF">HLH25_08705</name>
    <name evidence="2" type="ORF">HLH26_08150</name>
</gene>
<dbReference type="Proteomes" id="UP000561077">
    <property type="component" value="Unassembled WGS sequence"/>
</dbReference>
<protein>
    <submittedName>
        <fullName evidence="2">Uncharacterized protein</fullName>
    </submittedName>
</protein>
<evidence type="ECO:0000313" key="3">
    <source>
        <dbReference type="EMBL" id="MBB2193721.1"/>
    </source>
</evidence>
<accession>A0A7W4IKI0</accession>
<comment type="caution">
    <text evidence="2">The sequence shown here is derived from an EMBL/GenBank/DDBJ whole genome shotgun (WGS) entry which is preliminary data.</text>
</comment>
<dbReference type="Proteomes" id="UP000540490">
    <property type="component" value="Unassembled WGS sequence"/>
</dbReference>
<dbReference type="EMBL" id="JABEQN010000008">
    <property type="protein sequence ID" value="MBB2193721.1"/>
    <property type="molecule type" value="Genomic_DNA"/>
</dbReference>
<name>A0A7W4IKI0_9PROT</name>
<evidence type="ECO:0000256" key="1">
    <source>
        <dbReference type="SAM" id="MobiDB-lite"/>
    </source>
</evidence>
<dbReference type="EMBL" id="JABEQO010000008">
    <property type="protein sequence ID" value="MBB2164512.1"/>
    <property type="molecule type" value="Genomic_DNA"/>
</dbReference>
<dbReference type="RefSeq" id="WP_182973682.1">
    <property type="nucleotide sequence ID" value="NZ_JABEQO010000008.1"/>
</dbReference>
<keyword evidence="4" id="KW-1185">Reference proteome</keyword>
<evidence type="ECO:0000313" key="2">
    <source>
        <dbReference type="EMBL" id="MBB2164512.1"/>
    </source>
</evidence>
<reference evidence="4 5" key="1">
    <citation type="submission" date="2020-04" db="EMBL/GenBank/DDBJ databases">
        <title>Description of novel Gluconacetobacter.</title>
        <authorList>
            <person name="Sombolestani A."/>
        </authorList>
    </citation>
    <scope>NUCLEOTIDE SEQUENCE [LARGE SCALE GENOMIC DNA]</scope>
    <source>
        <strain evidence="3 4">LMG 1728</strain>
        <strain evidence="2 5">LMG 1731</strain>
    </source>
</reference>
<feature type="compositionally biased region" description="Basic and acidic residues" evidence="1">
    <location>
        <begin position="113"/>
        <end position="132"/>
    </location>
</feature>
<sequence length="262" mass="29733">MSLRVWMELNRGELLRAWSGRRLNWTALCAWFREVGLTNGRGEAPTVRCAKMVWYRVGKFLEAREAQEKARAEAAEAAAADRVQRLAAAREADAALRGRMEQVNRAAASKRRQAAEEEPYRREAGERLRARQEANGLIPETGTTTRQPTPAAEHARANDQATLVTLDLPYYPPPYVSARAYLPHDPSLPPVKEGDICKATGARWEIGGDLPGYPSKRNYEYEKDWLRDVGRLLRAKHPTNLTMTREEKYVMQTAKSRIPNLY</sequence>
<proteinExistence type="predicted"/>